<feature type="domain" description="Ribbon-helix-helix protein CopG" evidence="1">
    <location>
        <begin position="21"/>
        <end position="58"/>
    </location>
</feature>
<comment type="caution">
    <text evidence="2">The sequence shown here is derived from an EMBL/GenBank/DDBJ whole genome shotgun (WGS) entry which is preliminary data.</text>
</comment>
<dbReference type="Proteomes" id="UP000024332">
    <property type="component" value="Unassembled WGS sequence"/>
</dbReference>
<reference evidence="2 3" key="1">
    <citation type="submission" date="2014-03" db="EMBL/GenBank/DDBJ databases">
        <title>Draft genome sequence of the novel thermoacidophilic archaea Acidianus copahuensis ALE1 strain, isolated from Copahue volcanic area in Neuquen Argentina.</title>
        <authorList>
            <person name="Urbieta M.S."/>
            <person name="Rascovan N."/>
            <person name="Castro C."/>
            <person name="Revale S."/>
            <person name="Giaveno M.A."/>
            <person name="Vazquez M.P."/>
            <person name="Donati E.R."/>
        </authorList>
    </citation>
    <scope>NUCLEOTIDE SEQUENCE [LARGE SCALE GENOMIC DNA]</scope>
    <source>
        <strain evidence="2 3">ALE1</strain>
    </source>
</reference>
<dbReference type="EMBL" id="JFZT01000017">
    <property type="protein sequence ID" value="EZQ11110.1"/>
    <property type="molecule type" value="Genomic_DNA"/>
</dbReference>
<dbReference type="Gene3D" id="1.10.1220.10">
    <property type="entry name" value="Met repressor-like"/>
    <property type="match status" value="1"/>
</dbReference>
<dbReference type="OrthoDB" id="25654at2157"/>
<dbReference type="InterPro" id="IPR013321">
    <property type="entry name" value="Arc_rbn_hlx_hlx"/>
</dbReference>
<keyword evidence="3" id="KW-1185">Reference proteome</keyword>
<organism evidence="2 3">
    <name type="scientific">Candidatus Acidianus copahuensis</name>
    <dbReference type="NCBI Taxonomy" id="1160895"/>
    <lineage>
        <taxon>Archaea</taxon>
        <taxon>Thermoproteota</taxon>
        <taxon>Thermoprotei</taxon>
        <taxon>Sulfolobales</taxon>
        <taxon>Sulfolobaceae</taxon>
        <taxon>Acidianus</taxon>
    </lineage>
</organism>
<dbReference type="RefSeq" id="WP_048098885.1">
    <property type="nucleotide sequence ID" value="NZ_JFZT01000017.1"/>
</dbReference>
<accession>A0A031LTQ6</accession>
<sequence>MEQIKKVGPGMFEIDINDTVTVSFKLEEEFLAKIDEKVKNMGYLSRSELIRDAILSYVNHLNSLGRKNDGNT</sequence>
<dbReference type="InterPro" id="IPR010985">
    <property type="entry name" value="Ribbon_hlx_hlx"/>
</dbReference>
<dbReference type="Pfam" id="PF01402">
    <property type="entry name" value="RHH_1"/>
    <property type="match status" value="1"/>
</dbReference>
<name>A0A031LTQ6_9CREN</name>
<evidence type="ECO:0000313" key="3">
    <source>
        <dbReference type="Proteomes" id="UP000024332"/>
    </source>
</evidence>
<dbReference type="SUPFAM" id="SSF47598">
    <property type="entry name" value="Ribbon-helix-helix"/>
    <property type="match status" value="1"/>
</dbReference>
<dbReference type="CDD" id="cd22231">
    <property type="entry name" value="RHH_NikR_HicB-like"/>
    <property type="match status" value="1"/>
</dbReference>
<dbReference type="AlphaFoldDB" id="A0A031LTQ6"/>
<dbReference type="GO" id="GO:0006355">
    <property type="term" value="P:regulation of DNA-templated transcription"/>
    <property type="evidence" value="ECO:0007669"/>
    <property type="project" value="InterPro"/>
</dbReference>
<proteinExistence type="predicted"/>
<gene>
    <name evidence="2" type="ORF">CM19_02620</name>
</gene>
<dbReference type="InterPro" id="IPR002145">
    <property type="entry name" value="CopG"/>
</dbReference>
<evidence type="ECO:0000313" key="2">
    <source>
        <dbReference type="EMBL" id="EZQ11110.1"/>
    </source>
</evidence>
<evidence type="ECO:0000259" key="1">
    <source>
        <dbReference type="Pfam" id="PF01402"/>
    </source>
</evidence>
<protein>
    <submittedName>
        <fullName evidence="2">CopG family transcriptional regulator</fullName>
    </submittedName>
</protein>
<dbReference type="STRING" id="1160895.CM19_02620"/>